<proteinExistence type="predicted"/>
<dbReference type="AlphaFoldDB" id="A0A1R3T4P9"/>
<dbReference type="EMBL" id="LT605205">
    <property type="protein sequence ID" value="SCD21029.1"/>
    <property type="molecule type" value="Genomic_DNA"/>
</dbReference>
<protein>
    <submittedName>
        <fullName evidence="1">Uncharacterized protein</fullName>
    </submittedName>
</protein>
<dbReference type="STRING" id="1642647.PSM36_2224"/>
<sequence>MKSIYFFFLFFLAILTLSSSDRKNDPVVHTPLLSKQETKTIDLIQPLAGCDELGRILPEHEEVGDIRGNRNVGMFYFLWQGDNASKTSEQKWDLSKIIPCHPEVLEKGDHENWGSRQRGRYYFWGEPIYGYYRGDDYWVHLRNMQLLTDAQVDFLIIDATNTLIYEEQSDALMRAIRTLQQQGRNPPKIVYYTNTESGKTMQKIYDAFYRSDAPIRYPETWYYMEGKPLIIGRTKEVDGKEFQPFFTFRESQWPNEPIQDNGWPWIDFIRPQHVYKNRRGEREIINVSVCQHPDPGAGMGGSAFYGNKNNWGRSYRNGNPGNPEKDILYGYNFQEQWDYALQQDVPFVFITGWNEWIAGRWGSTDGNPEHSYFCDQADPEYSRDIEPTMTAGLKDNYYMQMVANIRKYKGMNPVQKAGNEKSIKGWNDWEEVTPVYTDYKEDTEKRDHPSAVINPHIQYTNTTGRNDFTILKVARDRKTIYFLAETAKPIINSNDEQWMRLYINSDRDHTTGWMGYDFRINAGTNLQQYTNGQWKTISKVTVKTEGNKLLYSFPLKIISGRKGELNFEFKWSDNMQTEDPMDWYLNGDVAPEGRFNYIYQTK</sequence>
<accession>A0A1R3T4P9</accession>
<dbReference type="RefSeq" id="WP_076930918.1">
    <property type="nucleotide sequence ID" value="NZ_LT605205.1"/>
</dbReference>
<reference evidence="1 2" key="1">
    <citation type="submission" date="2016-08" db="EMBL/GenBank/DDBJ databases">
        <authorList>
            <person name="Seilhamer J.J."/>
        </authorList>
    </citation>
    <scope>NUCLEOTIDE SEQUENCE [LARGE SCALE GENOMIC DNA]</scope>
    <source>
        <strain evidence="1">M3/6</strain>
    </source>
</reference>
<dbReference type="KEGG" id="psac:PSM36_2224"/>
<gene>
    <name evidence="1" type="ORF">PSM36_2224</name>
</gene>
<organism evidence="1 2">
    <name type="scientific">Proteiniphilum saccharofermentans</name>
    <dbReference type="NCBI Taxonomy" id="1642647"/>
    <lineage>
        <taxon>Bacteria</taxon>
        <taxon>Pseudomonadati</taxon>
        <taxon>Bacteroidota</taxon>
        <taxon>Bacteroidia</taxon>
        <taxon>Bacteroidales</taxon>
        <taxon>Dysgonomonadaceae</taxon>
        <taxon>Proteiniphilum</taxon>
    </lineage>
</organism>
<evidence type="ECO:0000313" key="2">
    <source>
        <dbReference type="Proteomes" id="UP000187464"/>
    </source>
</evidence>
<keyword evidence="2" id="KW-1185">Reference proteome</keyword>
<evidence type="ECO:0000313" key="1">
    <source>
        <dbReference type="EMBL" id="SCD21029.1"/>
    </source>
</evidence>
<dbReference type="Gene3D" id="3.20.20.80">
    <property type="entry name" value="Glycosidases"/>
    <property type="match status" value="1"/>
</dbReference>
<name>A0A1R3T4P9_9BACT</name>
<dbReference type="Proteomes" id="UP000187464">
    <property type="component" value="Chromosome I"/>
</dbReference>